<gene>
    <name evidence="1" type="ORF">BGO89_12415</name>
</gene>
<sequence length="164" mass="18677">MCKPDCLSDNFICYENVTWTMYGCSWTAYYCYRKACGIWCDVQPISVYCNTNPPCMTLTPSQVFEMAAKQIIYDVSLTKGLLDCIPTAEGQCRPNWRVTSSSCWKWHLVAGPVPDWRVTICEVNTCCLFLYEMCIIDGEYQIRRLSSSTDPTPCPSGCMKVCNE</sequence>
<dbReference type="STRING" id="1895771.BGO89_12415"/>
<dbReference type="AlphaFoldDB" id="A0A1M3KXY9"/>
<organism evidence="1 2">
    <name type="scientific">Candidatus Kapaibacterium thiocyanatum</name>
    <dbReference type="NCBI Taxonomy" id="1895771"/>
    <lineage>
        <taxon>Bacteria</taxon>
        <taxon>Pseudomonadati</taxon>
        <taxon>Candidatus Kapaibacteriota</taxon>
        <taxon>Candidatus Kapaibacteriia</taxon>
        <taxon>Candidatus Kapaibacteriales</taxon>
        <taxon>Candidatus Kapaibacteriaceae</taxon>
        <taxon>Candidatus Kapaibacterium</taxon>
    </lineage>
</organism>
<accession>A0A1M3KXY9</accession>
<dbReference type="Proteomes" id="UP000184233">
    <property type="component" value="Unassembled WGS sequence"/>
</dbReference>
<dbReference type="EMBL" id="MKVH01000024">
    <property type="protein sequence ID" value="OJX57282.1"/>
    <property type="molecule type" value="Genomic_DNA"/>
</dbReference>
<evidence type="ECO:0000313" key="1">
    <source>
        <dbReference type="EMBL" id="OJX57282.1"/>
    </source>
</evidence>
<comment type="caution">
    <text evidence="1">The sequence shown here is derived from an EMBL/GenBank/DDBJ whole genome shotgun (WGS) entry which is preliminary data.</text>
</comment>
<evidence type="ECO:0000313" key="2">
    <source>
        <dbReference type="Proteomes" id="UP000184233"/>
    </source>
</evidence>
<name>A0A1M3KXY9_9BACT</name>
<protein>
    <submittedName>
        <fullName evidence="1">Uncharacterized protein</fullName>
    </submittedName>
</protein>
<reference evidence="1 2" key="1">
    <citation type="submission" date="2016-09" db="EMBL/GenBank/DDBJ databases">
        <title>Genome-resolved meta-omics ties microbial dynamics to process performance in biotechnology for thiocyanate degradation.</title>
        <authorList>
            <person name="Kantor R.S."/>
            <person name="Huddy R.J."/>
            <person name="Iyer R."/>
            <person name="Thomas B.C."/>
            <person name="Brown C.T."/>
            <person name="Anantharaman K."/>
            <person name="Tringe S."/>
            <person name="Hettich R.L."/>
            <person name="Harrison S.T."/>
            <person name="Banfield J.F."/>
        </authorList>
    </citation>
    <scope>NUCLEOTIDE SEQUENCE [LARGE SCALE GENOMIC DNA]</scope>
    <source>
        <strain evidence="1">59-99</strain>
    </source>
</reference>
<proteinExistence type="predicted"/>